<evidence type="ECO:0000256" key="2">
    <source>
        <dbReference type="SAM" id="SignalP"/>
    </source>
</evidence>
<reference evidence="4 5" key="1">
    <citation type="submission" date="2012-10" db="EMBL/GenBank/DDBJ databases">
        <title>Genome sequencing and analysis of entomopathogenic fungi Beauveria bassiana D1-5.</title>
        <authorList>
            <person name="Li Q."/>
            <person name="Wang L."/>
            <person name="Zhang Z."/>
            <person name="Wang Q."/>
            <person name="Ren J."/>
            <person name="Wang M."/>
            <person name="Xu W."/>
            <person name="Wang J."/>
            <person name="Lu Y."/>
            <person name="Du Q."/>
            <person name="Sun Z."/>
        </authorList>
    </citation>
    <scope>NUCLEOTIDE SEQUENCE [LARGE SCALE GENOMIC DNA]</scope>
    <source>
        <strain evidence="4 5">D1-5</strain>
    </source>
</reference>
<dbReference type="InterPro" id="IPR012338">
    <property type="entry name" value="Beta-lactam/transpept-like"/>
</dbReference>
<feature type="signal peptide" evidence="2">
    <location>
        <begin position="1"/>
        <end position="22"/>
    </location>
</feature>
<dbReference type="PANTHER" id="PTHR46825:SF9">
    <property type="entry name" value="BETA-LACTAMASE-RELATED DOMAIN-CONTAINING PROTEIN"/>
    <property type="match status" value="1"/>
</dbReference>
<gene>
    <name evidence="4" type="ORF">BBAD15_g9167</name>
</gene>
<dbReference type="InterPro" id="IPR001466">
    <property type="entry name" value="Beta-lactam-related"/>
</dbReference>
<organism evidence="4 5">
    <name type="scientific">Beauveria bassiana D1-5</name>
    <dbReference type="NCBI Taxonomy" id="1245745"/>
    <lineage>
        <taxon>Eukaryota</taxon>
        <taxon>Fungi</taxon>
        <taxon>Dikarya</taxon>
        <taxon>Ascomycota</taxon>
        <taxon>Pezizomycotina</taxon>
        <taxon>Sordariomycetes</taxon>
        <taxon>Hypocreomycetidae</taxon>
        <taxon>Hypocreales</taxon>
        <taxon>Cordycipitaceae</taxon>
        <taxon>Beauveria</taxon>
    </lineage>
</organism>
<dbReference type="STRING" id="1245745.A0A0A2VXT9"/>
<dbReference type="Pfam" id="PF00144">
    <property type="entry name" value="Beta-lactamase"/>
    <property type="match status" value="1"/>
</dbReference>
<protein>
    <submittedName>
        <fullName evidence="4">Protein flp</fullName>
    </submittedName>
</protein>
<feature type="chain" id="PRO_5002006848" evidence="2">
    <location>
        <begin position="23"/>
        <end position="551"/>
    </location>
</feature>
<name>A0A0A2VXT9_BEABA</name>
<comment type="caution">
    <text evidence="4">The sequence shown here is derived from an EMBL/GenBank/DDBJ whole genome shotgun (WGS) entry which is preliminary data.</text>
</comment>
<keyword evidence="2" id="KW-0732">Signal</keyword>
<dbReference type="EMBL" id="ANFO01000936">
    <property type="protein sequence ID" value="KGQ05569.1"/>
    <property type="molecule type" value="Genomic_DNA"/>
</dbReference>
<dbReference type="AlphaFoldDB" id="A0A0A2VXT9"/>
<comment type="similarity">
    <text evidence="1">Belongs to the peptidase S12 family.</text>
</comment>
<accession>A0A0A2VXT9</accession>
<dbReference type="InterPro" id="IPR050491">
    <property type="entry name" value="AmpC-like"/>
</dbReference>
<evidence type="ECO:0000313" key="5">
    <source>
        <dbReference type="Proteomes" id="UP000030106"/>
    </source>
</evidence>
<dbReference type="Proteomes" id="UP000030106">
    <property type="component" value="Unassembled WGS sequence"/>
</dbReference>
<evidence type="ECO:0000313" key="4">
    <source>
        <dbReference type="EMBL" id="KGQ05569.1"/>
    </source>
</evidence>
<dbReference type="OrthoDB" id="5946976at2759"/>
<proteinExistence type="inferred from homology"/>
<dbReference type="HOGENOM" id="CLU_020027_14_1_1"/>
<sequence length="551" mass="61042">MARIHSLLLLLATAAPSIGVYAQLPAAPSSTNHSTSPFTLETDDFVASLLAKFQVPGCSVAVINGEETFTKGYGFATLPDVKATPETLWFGASTTKAFVGATLAHFVQNKTYPDVLTDGWYTPVSSIIPDDFKLSDDWATKHINLDDAISHRTGLPRHDYTWQYTTPNGTRTSARDIVRNLRNLAFTAEPRIAYQYSNLIYMTLSHVIETLAKKPLKTTFKELIWGPLNMTSTFLDLAEAKASPNQLATGYYWDNATQKHSAITRDYLQEAGAAGIITSVVDHAKWVRSLLYSTGPLSENAHTDIKRPRVIAEYDPAANMTYGLYGLGWETTTFHNETLIRHIGESLSFGSLVWWMPDRKFGVVIMSNVYKQGNFLNDVLARHLVEDALSIPKAKRFDMAKVRRNALDELDRAPASAVDKAFPNKPDRSIPPSASINDLVGEYHNEGYGSLVFKPTNITITPPPTNGTSSGLALLAERPEMVYQYNVHLEHVSGDDWLAIYKSALGSRLPLEPFPSKFRLNGTAPELDILMGYKGNGIKQYTVTFKKVAKK</sequence>
<dbReference type="PANTHER" id="PTHR46825">
    <property type="entry name" value="D-ALANYL-D-ALANINE-CARBOXYPEPTIDASE/ENDOPEPTIDASE AMPH"/>
    <property type="match status" value="1"/>
</dbReference>
<evidence type="ECO:0000256" key="1">
    <source>
        <dbReference type="ARBA" id="ARBA00038215"/>
    </source>
</evidence>
<evidence type="ECO:0000259" key="3">
    <source>
        <dbReference type="Pfam" id="PF00144"/>
    </source>
</evidence>
<dbReference type="Gene3D" id="3.40.710.10">
    <property type="entry name" value="DD-peptidase/beta-lactamase superfamily"/>
    <property type="match status" value="1"/>
</dbReference>
<feature type="domain" description="Beta-lactamase-related" evidence="3">
    <location>
        <begin position="43"/>
        <end position="371"/>
    </location>
</feature>
<dbReference type="SUPFAM" id="SSF56601">
    <property type="entry name" value="beta-lactamase/transpeptidase-like"/>
    <property type="match status" value="1"/>
</dbReference>
<dbReference type="eggNOG" id="ENOG502S0EY">
    <property type="taxonomic scope" value="Eukaryota"/>
</dbReference>